<dbReference type="InterPro" id="IPR026906">
    <property type="entry name" value="LRR_5"/>
</dbReference>
<organism evidence="1 2">
    <name type="scientific">Legionella beliardensis</name>
    <dbReference type="NCBI Taxonomy" id="91822"/>
    <lineage>
        <taxon>Bacteria</taxon>
        <taxon>Pseudomonadati</taxon>
        <taxon>Pseudomonadota</taxon>
        <taxon>Gammaproteobacteria</taxon>
        <taxon>Legionellales</taxon>
        <taxon>Legionellaceae</taxon>
        <taxon>Legionella</taxon>
    </lineage>
</organism>
<proteinExistence type="predicted"/>
<dbReference type="SUPFAM" id="SSF52058">
    <property type="entry name" value="L domain-like"/>
    <property type="match status" value="1"/>
</dbReference>
<evidence type="ECO:0000313" key="1">
    <source>
        <dbReference type="EMBL" id="STX27912.1"/>
    </source>
</evidence>
<name>A0A378HYS4_9GAMM</name>
<protein>
    <submittedName>
        <fullName evidence="1">Bacterial surface protein 26-residue repeat</fullName>
    </submittedName>
</protein>
<dbReference type="Proteomes" id="UP000254968">
    <property type="component" value="Unassembled WGS sequence"/>
</dbReference>
<evidence type="ECO:0000313" key="2">
    <source>
        <dbReference type="Proteomes" id="UP000254968"/>
    </source>
</evidence>
<dbReference type="AlphaFoldDB" id="A0A378HYS4"/>
<dbReference type="InterPro" id="IPR032675">
    <property type="entry name" value="LRR_dom_sf"/>
</dbReference>
<reference evidence="1 2" key="1">
    <citation type="submission" date="2018-06" db="EMBL/GenBank/DDBJ databases">
        <authorList>
            <consortium name="Pathogen Informatics"/>
            <person name="Doyle S."/>
        </authorList>
    </citation>
    <scope>NUCLEOTIDE SEQUENCE [LARGE SCALE GENOMIC DNA]</scope>
    <source>
        <strain evidence="1 2">NCTC13315</strain>
    </source>
</reference>
<accession>A0A378HYS4</accession>
<gene>
    <name evidence="1" type="ORF">NCTC13315_00433</name>
</gene>
<dbReference type="Pfam" id="PF13306">
    <property type="entry name" value="LRR_5"/>
    <property type="match status" value="1"/>
</dbReference>
<keyword evidence="2" id="KW-1185">Reference proteome</keyword>
<dbReference type="InterPro" id="IPR053139">
    <property type="entry name" value="Surface_bspA-like"/>
</dbReference>
<dbReference type="PANTHER" id="PTHR45661">
    <property type="entry name" value="SURFACE ANTIGEN"/>
    <property type="match status" value="1"/>
</dbReference>
<dbReference type="PANTHER" id="PTHR45661:SF3">
    <property type="entry name" value="IG-LIKE DOMAIN-CONTAINING PROTEIN"/>
    <property type="match status" value="1"/>
</dbReference>
<sequence length="429" mass="47006">MVKGKPIRLAQSLIKSEELMQLSDDGQILLKVHESDVIDGYYEIPVGVTTIDFAAFAECPSLQKVTLPAEITTINKGAFTYCSSLQTITFSAGVTTIGMAAFHGCSSLQTITIPAGVTTISFEAFSKCSNLQTITLPAGLTTIEDQAFSECSSLQMIVIPAGVTTISFSAFKGCSSLQTIVLPIGITTIGDWAFEECSSLQTITIPAGVTTIGLGAFSECSSLQTITLPAGITTINYNTFNGCSSLQTITLPAGITGIADNFFGCNNLNCIIIDSDHQAELERMTDLLPEKFKNKVVSKRWLDEVICFRDDQLARLIKAPQTNPLYRFFRQDARFVSKVEITNKEGKITAQACSKLPDEIFWHINEQIGKDNPYYQKAQALISSKLWPTTNEELEDYKIYVRSKVKACIKEAIKVAEDDANVYSHTLFH</sequence>
<dbReference type="Gene3D" id="3.80.10.10">
    <property type="entry name" value="Ribonuclease Inhibitor"/>
    <property type="match status" value="2"/>
</dbReference>
<dbReference type="EMBL" id="UGNV01000001">
    <property type="protein sequence ID" value="STX27912.1"/>
    <property type="molecule type" value="Genomic_DNA"/>
</dbReference>